<dbReference type="PANTHER" id="PTHR46558:SF11">
    <property type="entry name" value="HTH-TYPE TRANSCRIPTIONAL REGULATOR XRE"/>
    <property type="match status" value="1"/>
</dbReference>
<organism evidence="3 4">
    <name type="scientific">Anaerocolumna xylanovorans DSM 12503</name>
    <dbReference type="NCBI Taxonomy" id="1121345"/>
    <lineage>
        <taxon>Bacteria</taxon>
        <taxon>Bacillati</taxon>
        <taxon>Bacillota</taxon>
        <taxon>Clostridia</taxon>
        <taxon>Lachnospirales</taxon>
        <taxon>Lachnospiraceae</taxon>
        <taxon>Anaerocolumna</taxon>
    </lineage>
</organism>
<name>A0A1M7XXK1_9FIRM</name>
<dbReference type="SUPFAM" id="SSF47413">
    <property type="entry name" value="lambda repressor-like DNA-binding domains"/>
    <property type="match status" value="1"/>
</dbReference>
<dbReference type="PROSITE" id="PS50943">
    <property type="entry name" value="HTH_CROC1"/>
    <property type="match status" value="1"/>
</dbReference>
<evidence type="ECO:0000313" key="3">
    <source>
        <dbReference type="EMBL" id="SHO43423.1"/>
    </source>
</evidence>
<dbReference type="InterPro" id="IPR010982">
    <property type="entry name" value="Lambda_DNA-bd_dom_sf"/>
</dbReference>
<dbReference type="EMBL" id="FRFD01000003">
    <property type="protein sequence ID" value="SHO43423.1"/>
    <property type="molecule type" value="Genomic_DNA"/>
</dbReference>
<reference evidence="3 4" key="1">
    <citation type="submission" date="2016-12" db="EMBL/GenBank/DDBJ databases">
        <authorList>
            <person name="Song W.-J."/>
            <person name="Kurnit D.M."/>
        </authorList>
    </citation>
    <scope>NUCLEOTIDE SEQUENCE [LARGE SCALE GENOMIC DNA]</scope>
    <source>
        <strain evidence="3 4">DSM 12503</strain>
    </source>
</reference>
<dbReference type="GO" id="GO:0003677">
    <property type="term" value="F:DNA binding"/>
    <property type="evidence" value="ECO:0007669"/>
    <property type="project" value="UniProtKB-KW"/>
</dbReference>
<keyword evidence="1 3" id="KW-0238">DNA-binding</keyword>
<dbReference type="SMART" id="SM00530">
    <property type="entry name" value="HTH_XRE"/>
    <property type="match status" value="1"/>
</dbReference>
<feature type="domain" description="HTH cro/C1-type" evidence="2">
    <location>
        <begin position="11"/>
        <end position="65"/>
    </location>
</feature>
<dbReference type="CDD" id="cd00093">
    <property type="entry name" value="HTH_XRE"/>
    <property type="match status" value="1"/>
</dbReference>
<evidence type="ECO:0000259" key="2">
    <source>
        <dbReference type="PROSITE" id="PS50943"/>
    </source>
</evidence>
<protein>
    <submittedName>
        <fullName evidence="3">DNA-binding transcriptional regulator, XRE-family HTH domain</fullName>
    </submittedName>
</protein>
<evidence type="ECO:0000313" key="4">
    <source>
        <dbReference type="Proteomes" id="UP000184612"/>
    </source>
</evidence>
<gene>
    <name evidence="3" type="ORF">SAMN02745217_00239</name>
</gene>
<accession>A0A1M7XXK1</accession>
<keyword evidence="4" id="KW-1185">Reference proteome</keyword>
<dbReference type="AlphaFoldDB" id="A0A1M7XXK1"/>
<dbReference type="PANTHER" id="PTHR46558">
    <property type="entry name" value="TRACRIPTIONAL REGULATORY PROTEIN-RELATED-RELATED"/>
    <property type="match status" value="1"/>
</dbReference>
<dbReference type="OrthoDB" id="9801008at2"/>
<evidence type="ECO:0000256" key="1">
    <source>
        <dbReference type="ARBA" id="ARBA00023125"/>
    </source>
</evidence>
<dbReference type="Proteomes" id="UP000184612">
    <property type="component" value="Unassembled WGS sequence"/>
</dbReference>
<dbReference type="RefSeq" id="WP_073586986.1">
    <property type="nucleotide sequence ID" value="NZ_FRFD01000003.1"/>
</dbReference>
<dbReference type="STRING" id="1121345.SAMN02745217_00239"/>
<sequence length="249" mass="27916">MFSTVEVGRKIAEFRKRKNMTQMELADSLGISYQAVSNWERGNSMPDISKLSELVSVLDCTIDELLGNKKESELFQKIIDGNEKEYVKEQKVSIEDVASAGPALKPSQTESLIETIVTENSDRVSLEDLVKIAPYVSEEYLMQWIERLDVIEDLSGITALAPFLEEESLDKIVRKIEYLGGLSKVVKLAPFLSDETIDRLVDKALEEGNIGDCTGLYPFLDDHSAKKLADKLMKDGNMKEFIKLAPFLG</sequence>
<dbReference type="Pfam" id="PF01381">
    <property type="entry name" value="HTH_3"/>
    <property type="match status" value="1"/>
</dbReference>
<dbReference type="Gene3D" id="1.10.260.40">
    <property type="entry name" value="lambda repressor-like DNA-binding domains"/>
    <property type="match status" value="1"/>
</dbReference>
<proteinExistence type="predicted"/>
<dbReference type="InterPro" id="IPR001387">
    <property type="entry name" value="Cro/C1-type_HTH"/>
</dbReference>